<keyword evidence="4" id="KW-0479">Metal-binding</keyword>
<dbReference type="Gene3D" id="3.20.20.70">
    <property type="entry name" value="Aldolase class I"/>
    <property type="match status" value="1"/>
</dbReference>
<dbReference type="PANTHER" id="PTHR30352:SF2">
    <property type="entry name" value="ANAEROBIC RIBONUCLEOSIDE-TRIPHOSPHATE REDUCTASE-ACTIVATING PROTEIN"/>
    <property type="match status" value="1"/>
</dbReference>
<dbReference type="Proteomes" id="UP000032254">
    <property type="component" value="Unassembled WGS sequence"/>
</dbReference>
<gene>
    <name evidence="8" type="ORF">TK50_14255</name>
</gene>
<keyword evidence="5" id="KW-0408">Iron</keyword>
<dbReference type="GeneID" id="301305270"/>
<name>A0A0D0V5Z6_9ACTN</name>
<keyword evidence="6" id="KW-0411">Iron-sulfur</keyword>
<dbReference type="AlphaFoldDB" id="A0A0D0V5Z6"/>
<dbReference type="GO" id="GO:0004748">
    <property type="term" value="F:ribonucleoside-diphosphate reductase activity, thioredoxin disulfide as acceptor"/>
    <property type="evidence" value="ECO:0007669"/>
    <property type="project" value="TreeGrafter"/>
</dbReference>
<sequence>MRLRLSRLHHPVTALGPGRRVGVWVQGCVIGCPGCVSRDTWVAGPHHDVDVDDVLDRVAALDPAGLTGVTVTGGEPSEQPEALAALLTGLRALGAGHDWDVLCYTGVELDEFRARCPGAYPLVDALITGPYRAGEPTDLVWRGSANQRLVPCSPLGRRRYAPWVDARRDRPELQLQVDDDRVWLVGIPGRGDLARVERALQAQGIRLEGVSWRP</sequence>
<dbReference type="InterPro" id="IPR013785">
    <property type="entry name" value="Aldolase_TIM"/>
</dbReference>
<organism evidence="8 9">
    <name type="scientific">Micromonospora haikouensis</name>
    <dbReference type="NCBI Taxonomy" id="686309"/>
    <lineage>
        <taxon>Bacteria</taxon>
        <taxon>Bacillati</taxon>
        <taxon>Actinomycetota</taxon>
        <taxon>Actinomycetes</taxon>
        <taxon>Micromonosporales</taxon>
        <taxon>Micromonosporaceae</taxon>
        <taxon>Micromonospora</taxon>
    </lineage>
</organism>
<evidence type="ECO:0000256" key="6">
    <source>
        <dbReference type="ARBA" id="ARBA00023014"/>
    </source>
</evidence>
<dbReference type="RefSeq" id="WP_043963191.1">
    <property type="nucleotide sequence ID" value="NZ_JBEZEN010000021.1"/>
</dbReference>
<dbReference type="SUPFAM" id="SSF102114">
    <property type="entry name" value="Radical SAM enzymes"/>
    <property type="match status" value="1"/>
</dbReference>
<evidence type="ECO:0000259" key="7">
    <source>
        <dbReference type="PROSITE" id="PS51733"/>
    </source>
</evidence>
<dbReference type="OrthoDB" id="9782387at2"/>
<proteinExistence type="predicted"/>
<reference evidence="8 9" key="1">
    <citation type="submission" date="2015-01" db="EMBL/GenBank/DDBJ databases">
        <title>Sequencing and annotation of Micromonospora carbonacea strain JXNU-1 genome.</title>
        <authorList>
            <person name="Long Z."/>
            <person name="Huang Y."/>
            <person name="Jiang Y."/>
        </authorList>
    </citation>
    <scope>NUCLEOTIDE SEQUENCE [LARGE SCALE GENOMIC DNA]</scope>
    <source>
        <strain evidence="8 9">JXNU-1</strain>
    </source>
</reference>
<protein>
    <recommendedName>
        <fullName evidence="7">BPL/LPL catalytic domain-containing protein</fullName>
    </recommendedName>
</protein>
<keyword evidence="9" id="KW-1185">Reference proteome</keyword>
<dbReference type="InterPro" id="IPR007197">
    <property type="entry name" value="rSAM"/>
</dbReference>
<dbReference type="InterPro" id="IPR004143">
    <property type="entry name" value="BPL_LPL_catalytic"/>
</dbReference>
<dbReference type="EMBL" id="JXSX01000001">
    <property type="protein sequence ID" value="KIR66302.1"/>
    <property type="molecule type" value="Genomic_DNA"/>
</dbReference>
<dbReference type="InterPro" id="IPR058240">
    <property type="entry name" value="rSAM_sf"/>
</dbReference>
<evidence type="ECO:0000313" key="8">
    <source>
        <dbReference type="EMBL" id="KIR66302.1"/>
    </source>
</evidence>
<keyword evidence="3" id="KW-0949">S-adenosyl-L-methionine</keyword>
<dbReference type="PATRIC" id="fig|47853.6.peg.3009"/>
<evidence type="ECO:0000256" key="1">
    <source>
        <dbReference type="ARBA" id="ARBA00001966"/>
    </source>
</evidence>
<comment type="cofactor">
    <cofactor evidence="1">
        <name>[4Fe-4S] cluster</name>
        <dbReference type="ChEBI" id="CHEBI:49883"/>
    </cofactor>
</comment>
<dbReference type="GO" id="GO:0051539">
    <property type="term" value="F:4 iron, 4 sulfur cluster binding"/>
    <property type="evidence" value="ECO:0007669"/>
    <property type="project" value="UniProtKB-KW"/>
</dbReference>
<feature type="domain" description="BPL/LPL catalytic" evidence="7">
    <location>
        <begin position="1"/>
        <end position="98"/>
    </location>
</feature>
<evidence type="ECO:0000313" key="9">
    <source>
        <dbReference type="Proteomes" id="UP000032254"/>
    </source>
</evidence>
<dbReference type="Pfam" id="PF13353">
    <property type="entry name" value="Fer4_12"/>
    <property type="match status" value="1"/>
</dbReference>
<accession>A0A0D0V5Z6</accession>
<keyword evidence="2" id="KW-0004">4Fe-4S</keyword>
<dbReference type="InterPro" id="IPR034457">
    <property type="entry name" value="Organic_radical-activating"/>
</dbReference>
<dbReference type="SFLD" id="SFLDS00029">
    <property type="entry name" value="Radical_SAM"/>
    <property type="match status" value="1"/>
</dbReference>
<dbReference type="PANTHER" id="PTHR30352">
    <property type="entry name" value="PYRUVATE FORMATE-LYASE-ACTIVATING ENZYME"/>
    <property type="match status" value="1"/>
</dbReference>
<dbReference type="GO" id="GO:0046872">
    <property type="term" value="F:metal ion binding"/>
    <property type="evidence" value="ECO:0007669"/>
    <property type="project" value="UniProtKB-KW"/>
</dbReference>
<comment type="caution">
    <text evidence="8">The sequence shown here is derived from an EMBL/GenBank/DDBJ whole genome shotgun (WGS) entry which is preliminary data.</text>
</comment>
<evidence type="ECO:0000256" key="5">
    <source>
        <dbReference type="ARBA" id="ARBA00023004"/>
    </source>
</evidence>
<evidence type="ECO:0000256" key="4">
    <source>
        <dbReference type="ARBA" id="ARBA00022723"/>
    </source>
</evidence>
<dbReference type="PROSITE" id="PS51733">
    <property type="entry name" value="BPL_LPL_CATALYTIC"/>
    <property type="match status" value="1"/>
</dbReference>
<evidence type="ECO:0000256" key="2">
    <source>
        <dbReference type="ARBA" id="ARBA00022485"/>
    </source>
</evidence>
<evidence type="ECO:0000256" key="3">
    <source>
        <dbReference type="ARBA" id="ARBA00022691"/>
    </source>
</evidence>